<keyword evidence="1" id="KW-1133">Transmembrane helix</keyword>
<feature type="non-terminal residue" evidence="2">
    <location>
        <position position="121"/>
    </location>
</feature>
<evidence type="ECO:0000256" key="1">
    <source>
        <dbReference type="SAM" id="Phobius"/>
    </source>
</evidence>
<accession>A0A060BZM2</accession>
<reference evidence="2" key="1">
    <citation type="journal article" date="2013" name="Environ. Microbiol.">
        <title>Seasonally variable intestinal metagenomes of the red palm weevil (Rhynchophorus ferrugineus).</title>
        <authorList>
            <person name="Jia S."/>
            <person name="Zhang X."/>
            <person name="Zhang G."/>
            <person name="Yin A."/>
            <person name="Zhang S."/>
            <person name="Li F."/>
            <person name="Wang L."/>
            <person name="Zhao D."/>
            <person name="Yun Q."/>
            <person name="Tala"/>
            <person name="Wang J."/>
            <person name="Sun G."/>
            <person name="Baabdullah M."/>
            <person name="Yu X."/>
            <person name="Hu S."/>
            <person name="Al-Mssallem I.S."/>
            <person name="Yu J."/>
        </authorList>
    </citation>
    <scope>NUCLEOTIDE SEQUENCE</scope>
</reference>
<sequence length="121" mass="13410">MPARSRFGNWASAQFFRLATGRRIADTQTGLRAYGPAELPSLLSVPGDRFEWEFNALLAAARSGRTIQEVPIETVYLESNSGSHFRPIADSVRVFRPLLAFVATGLSCWALELILFLVVQP</sequence>
<proteinExistence type="predicted"/>
<dbReference type="AlphaFoldDB" id="A0A060BZM2"/>
<keyword evidence="1" id="KW-0472">Membrane</keyword>
<organism evidence="2">
    <name type="scientific">uncultured Streptococcus sp</name>
    <dbReference type="NCBI Taxonomy" id="83427"/>
    <lineage>
        <taxon>Bacteria</taxon>
        <taxon>Bacillati</taxon>
        <taxon>Bacillota</taxon>
        <taxon>Bacilli</taxon>
        <taxon>Lactobacillales</taxon>
        <taxon>Streptococcaceae</taxon>
        <taxon>Streptococcus</taxon>
        <taxon>environmental samples</taxon>
    </lineage>
</organism>
<dbReference type="EMBL" id="KF122577">
    <property type="protein sequence ID" value="AIA89873.1"/>
    <property type="molecule type" value="Genomic_DNA"/>
</dbReference>
<keyword evidence="1" id="KW-0812">Transmembrane</keyword>
<evidence type="ECO:0000313" key="2">
    <source>
        <dbReference type="EMBL" id="AIA89873.1"/>
    </source>
</evidence>
<feature type="transmembrane region" description="Helical" evidence="1">
    <location>
        <begin position="98"/>
        <end position="119"/>
    </location>
</feature>
<name>A0A060BZM2_9STRE</name>
<protein>
    <submittedName>
        <fullName evidence="2">CAZy families GT2 protein</fullName>
    </submittedName>
</protein>